<protein>
    <recommendedName>
        <fullName evidence="1">Acetyl-CoA dehydrogenase-like C-terminal domain-containing protein</fullName>
    </recommendedName>
</protein>
<dbReference type="InterPro" id="IPR025878">
    <property type="entry name" value="Acyl-CoA_dh-like_C_dom"/>
</dbReference>
<feature type="domain" description="Acetyl-CoA dehydrogenase-like C-terminal" evidence="1">
    <location>
        <begin position="3"/>
        <end position="58"/>
    </location>
</feature>
<comment type="caution">
    <text evidence="2">The sequence shown here is derived from an EMBL/GenBank/DDBJ whole genome shotgun (WGS) entry which is preliminary data.</text>
</comment>
<evidence type="ECO:0000313" key="2">
    <source>
        <dbReference type="EMBL" id="KTF06332.1"/>
    </source>
</evidence>
<dbReference type="Pfam" id="PF12806">
    <property type="entry name" value="Acyl-CoA_dh_C"/>
    <property type="match status" value="1"/>
</dbReference>
<organism evidence="2">
    <name type="scientific">marine sediment metagenome</name>
    <dbReference type="NCBI Taxonomy" id="412755"/>
    <lineage>
        <taxon>unclassified sequences</taxon>
        <taxon>metagenomes</taxon>
        <taxon>ecological metagenomes</taxon>
    </lineage>
</organism>
<sequence length="60" mass="6459">MDATTAAAAACDYLAYSAYSLIGVLWYSMADKAQASGNAVLAASKMKTRDFYMERILVTP</sequence>
<accession>A0A1B6NTU1</accession>
<evidence type="ECO:0000259" key="1">
    <source>
        <dbReference type="Pfam" id="PF12806"/>
    </source>
</evidence>
<reference evidence="2" key="1">
    <citation type="submission" date="2013-11" db="EMBL/GenBank/DDBJ databases">
        <title>Microbial diversity, functional groups and degradation webs in Northern and Southern Mediterranean and Red Sea marine crude oil polluted sites.</title>
        <authorList>
            <person name="Daffonchio D."/>
            <person name="Mapelli F."/>
            <person name="Ferrer M."/>
            <person name="Richter M."/>
            <person name="Cherif A."/>
            <person name="Malkawi H.I."/>
            <person name="Yakimov M.M."/>
            <person name="Abdel-Fattah Y.R."/>
            <person name="Blaghen M."/>
            <person name="Golyshin P.N."/>
            <person name="Kalogerakis N."/>
            <person name="Boon N."/>
            <person name="Magagnini M."/>
            <person name="Fava F."/>
        </authorList>
    </citation>
    <scope>NUCLEOTIDE SEQUENCE</scope>
</reference>
<gene>
    <name evidence="2" type="ORF">MGSAQ_002171</name>
</gene>
<name>A0A1B6NTU1_9ZZZZ</name>
<proteinExistence type="predicted"/>
<dbReference type="AlphaFoldDB" id="A0A1B6NTU1"/>
<dbReference type="EMBL" id="AYSL01001220">
    <property type="protein sequence ID" value="KTF06332.1"/>
    <property type="molecule type" value="Genomic_DNA"/>
</dbReference>